<dbReference type="Proteomes" id="UP001150569">
    <property type="component" value="Unassembled WGS sequence"/>
</dbReference>
<reference evidence="4" key="1">
    <citation type="submission" date="2022-07" db="EMBL/GenBank/DDBJ databases">
        <title>Phylogenomic reconstructions and comparative analyses of Kickxellomycotina fungi.</title>
        <authorList>
            <person name="Reynolds N.K."/>
            <person name="Stajich J.E."/>
            <person name="Barry K."/>
            <person name="Grigoriev I.V."/>
            <person name="Crous P."/>
            <person name="Smith M.E."/>
        </authorList>
    </citation>
    <scope>NUCLEOTIDE SEQUENCE</scope>
    <source>
        <strain evidence="4">RSA 861</strain>
    </source>
</reference>
<organism evidence="4 5">
    <name type="scientific">Tieghemiomyces parasiticus</name>
    <dbReference type="NCBI Taxonomy" id="78921"/>
    <lineage>
        <taxon>Eukaryota</taxon>
        <taxon>Fungi</taxon>
        <taxon>Fungi incertae sedis</taxon>
        <taxon>Zoopagomycota</taxon>
        <taxon>Kickxellomycotina</taxon>
        <taxon>Dimargaritomycetes</taxon>
        <taxon>Dimargaritales</taxon>
        <taxon>Dimargaritaceae</taxon>
        <taxon>Tieghemiomyces</taxon>
    </lineage>
</organism>
<name>A0A9W8DL67_9FUNG</name>
<evidence type="ECO:0000313" key="4">
    <source>
        <dbReference type="EMBL" id="KAJ1912990.1"/>
    </source>
</evidence>
<feature type="compositionally biased region" description="Low complexity" evidence="2">
    <location>
        <begin position="30"/>
        <end position="53"/>
    </location>
</feature>
<accession>A0A9W8DL67</accession>
<dbReference type="InterPro" id="IPR036919">
    <property type="entry name" value="Ribo_uL30_ferredoxin-like_sf"/>
</dbReference>
<dbReference type="Pfam" id="PF00327">
    <property type="entry name" value="Ribosomal_L30"/>
    <property type="match status" value="1"/>
</dbReference>
<dbReference type="AlphaFoldDB" id="A0A9W8DL67"/>
<dbReference type="OrthoDB" id="509901at2759"/>
<dbReference type="InterPro" id="IPR016082">
    <property type="entry name" value="Ribosomal_uL30_ferredoxin-like"/>
</dbReference>
<protein>
    <recommendedName>
        <fullName evidence="3">Large ribosomal subunit protein uL30-like ferredoxin-like fold domain-containing protein</fullName>
    </recommendedName>
</protein>
<comment type="similarity">
    <text evidence="1">Belongs to the universal ribosomal protein uL30 family.</text>
</comment>
<dbReference type="EMBL" id="JANBPT010000784">
    <property type="protein sequence ID" value="KAJ1912990.1"/>
    <property type="molecule type" value="Genomic_DNA"/>
</dbReference>
<comment type="caution">
    <text evidence="4">The sequence shown here is derived from an EMBL/GenBank/DDBJ whole genome shotgun (WGS) entry which is preliminary data.</text>
</comment>
<evidence type="ECO:0000256" key="2">
    <source>
        <dbReference type="SAM" id="MobiDB-lite"/>
    </source>
</evidence>
<feature type="region of interest" description="Disordered" evidence="2">
    <location>
        <begin position="28"/>
        <end position="53"/>
    </location>
</feature>
<gene>
    <name evidence="4" type="ORF">IWQ60_009412</name>
</gene>
<dbReference type="Gene3D" id="3.30.1390.20">
    <property type="entry name" value="Ribosomal protein L30, ferredoxin-like fold domain"/>
    <property type="match status" value="1"/>
</dbReference>
<proteinExistence type="inferred from homology"/>
<dbReference type="SUPFAM" id="SSF55129">
    <property type="entry name" value="Ribosomal protein L30p/L7e"/>
    <property type="match status" value="1"/>
</dbReference>
<evidence type="ECO:0000259" key="3">
    <source>
        <dbReference type="Pfam" id="PF00327"/>
    </source>
</evidence>
<keyword evidence="5" id="KW-1185">Reference proteome</keyword>
<feature type="domain" description="Large ribosomal subunit protein uL30-like ferredoxin-like fold" evidence="3">
    <location>
        <begin position="69"/>
        <end position="112"/>
    </location>
</feature>
<evidence type="ECO:0000256" key="1">
    <source>
        <dbReference type="ARBA" id="ARBA00007594"/>
    </source>
</evidence>
<sequence>MFSLSKLGLRASRPVLRVGSSLPTWQRALTTGTAPPSSPHATTTTTAKTPAPRTTQAAMEAMRGSPKLLRVHLYRSLIGLHKRTRLMAESLGLKKIGSIKVLPALPHIVGNLVQLKEIIRLEIVQDKDIPKIRPAQGYTIAKKFNGDPYL</sequence>
<evidence type="ECO:0000313" key="5">
    <source>
        <dbReference type="Proteomes" id="UP001150569"/>
    </source>
</evidence>